<evidence type="ECO:0000259" key="7">
    <source>
        <dbReference type="PROSITE" id="PS50815"/>
    </source>
</evidence>
<evidence type="ECO:0000256" key="1">
    <source>
        <dbReference type="ARBA" id="ARBA00004123"/>
    </source>
</evidence>
<keyword evidence="3" id="KW-0158">Chromosome</keyword>
<feature type="compositionally biased region" description="Polar residues" evidence="6">
    <location>
        <begin position="263"/>
        <end position="276"/>
    </location>
</feature>
<dbReference type="PROSITE" id="PS50815">
    <property type="entry name" value="HORMA"/>
    <property type="match status" value="1"/>
</dbReference>
<reference evidence="8 9" key="1">
    <citation type="submission" date="2023-08" db="EMBL/GenBank/DDBJ databases">
        <title>Black Yeasts Isolated from many extreme environments.</title>
        <authorList>
            <person name="Coleine C."/>
            <person name="Stajich J.E."/>
            <person name="Selbmann L."/>
        </authorList>
    </citation>
    <scope>NUCLEOTIDE SEQUENCE [LARGE SCALE GENOMIC DNA]</scope>
    <source>
        <strain evidence="8 9">CCFEE 5885</strain>
    </source>
</reference>
<evidence type="ECO:0000313" key="8">
    <source>
        <dbReference type="EMBL" id="KAK5087417.1"/>
    </source>
</evidence>
<proteinExistence type="predicted"/>
<dbReference type="PANTHER" id="PTHR48225:SF7">
    <property type="entry name" value="MEIOSIS-SPECIFIC PROTEIN HOP1"/>
    <property type="match status" value="1"/>
</dbReference>
<evidence type="ECO:0000313" key="9">
    <source>
        <dbReference type="Proteomes" id="UP001345013"/>
    </source>
</evidence>
<dbReference type="PANTHER" id="PTHR48225">
    <property type="entry name" value="HORMA DOMAIN-CONTAINING PROTEIN 1"/>
    <property type="match status" value="1"/>
</dbReference>
<sequence length="283" mass="31518">MQRSVHRCADDILDMLSSGIMDGLQKDYLTAMKLFIIGRGSRNSSPAIVESYTFVFQSIAESAPSVKLVETNQQFSVHDLQKSFKKGVNTLLRSIRDLPALPRHGRKLGASLLFRKSCPMSYQPDGFAASTDNQTTLWNNSSDILRTTQFDTGSITINICVERHERQLDTDYRFSTYLNGLQHTSSRDPVLLPTMEHVKSSSKRKRSIADLSGQNIRSHTDTPTAHLNGIWAAVATVEESLVVAEEFIAEKQQRISDSKAVVQFSSQSTNQIPSSDSDGEAFR</sequence>
<organism evidence="8 9">
    <name type="scientific">Lithohypha guttulata</name>
    <dbReference type="NCBI Taxonomy" id="1690604"/>
    <lineage>
        <taxon>Eukaryota</taxon>
        <taxon>Fungi</taxon>
        <taxon>Dikarya</taxon>
        <taxon>Ascomycota</taxon>
        <taxon>Pezizomycotina</taxon>
        <taxon>Eurotiomycetes</taxon>
        <taxon>Chaetothyriomycetidae</taxon>
        <taxon>Chaetothyriales</taxon>
        <taxon>Trichomeriaceae</taxon>
        <taxon>Lithohypha</taxon>
    </lineage>
</organism>
<keyword evidence="9" id="KW-1185">Reference proteome</keyword>
<dbReference type="SUPFAM" id="SSF56019">
    <property type="entry name" value="The spindle assembly checkpoint protein mad2"/>
    <property type="match status" value="1"/>
</dbReference>
<keyword evidence="5" id="KW-0469">Meiosis</keyword>
<name>A0ABR0K534_9EURO</name>
<dbReference type="InterPro" id="IPR036570">
    <property type="entry name" value="HORMA_dom_sf"/>
</dbReference>
<comment type="subcellular location">
    <subcellularLocation>
        <location evidence="2">Chromosome</location>
    </subcellularLocation>
    <subcellularLocation>
        <location evidence="1">Nucleus</location>
    </subcellularLocation>
</comment>
<gene>
    <name evidence="8" type="ORF">LTR24_006768</name>
</gene>
<keyword evidence="4" id="KW-0539">Nucleus</keyword>
<evidence type="ECO:0000256" key="5">
    <source>
        <dbReference type="ARBA" id="ARBA00023254"/>
    </source>
</evidence>
<dbReference type="Pfam" id="PF02301">
    <property type="entry name" value="HORMA"/>
    <property type="match status" value="1"/>
</dbReference>
<comment type="caution">
    <text evidence="8">The sequence shown here is derived from an EMBL/GenBank/DDBJ whole genome shotgun (WGS) entry which is preliminary data.</text>
</comment>
<feature type="region of interest" description="Disordered" evidence="6">
    <location>
        <begin position="261"/>
        <end position="283"/>
    </location>
</feature>
<evidence type="ECO:0000256" key="3">
    <source>
        <dbReference type="ARBA" id="ARBA00022454"/>
    </source>
</evidence>
<accession>A0ABR0K534</accession>
<dbReference type="InterPro" id="IPR003511">
    <property type="entry name" value="HORMA_dom"/>
</dbReference>
<dbReference type="EMBL" id="JAVRRG010000091">
    <property type="protein sequence ID" value="KAK5087417.1"/>
    <property type="molecule type" value="Genomic_DNA"/>
</dbReference>
<evidence type="ECO:0000256" key="6">
    <source>
        <dbReference type="SAM" id="MobiDB-lite"/>
    </source>
</evidence>
<dbReference type="Gene3D" id="3.30.900.10">
    <property type="entry name" value="HORMA domain"/>
    <property type="match status" value="1"/>
</dbReference>
<dbReference type="Proteomes" id="UP001345013">
    <property type="component" value="Unassembled WGS sequence"/>
</dbReference>
<feature type="domain" description="HORMA" evidence="7">
    <location>
        <begin position="1"/>
        <end position="161"/>
    </location>
</feature>
<dbReference type="InterPro" id="IPR051294">
    <property type="entry name" value="HORMA_MeioticProgression"/>
</dbReference>
<protein>
    <recommendedName>
        <fullName evidence="7">HORMA domain-containing protein</fullName>
    </recommendedName>
</protein>
<evidence type="ECO:0000256" key="4">
    <source>
        <dbReference type="ARBA" id="ARBA00023242"/>
    </source>
</evidence>
<evidence type="ECO:0000256" key="2">
    <source>
        <dbReference type="ARBA" id="ARBA00004286"/>
    </source>
</evidence>